<accession>A0ABS6TNH5</accession>
<dbReference type="Proteomes" id="UP000735541">
    <property type="component" value="Unassembled WGS sequence"/>
</dbReference>
<gene>
    <name evidence="1" type="ORF">STHAL_09990</name>
</gene>
<dbReference type="EMBL" id="JAHUVW010000001">
    <property type="protein sequence ID" value="MBV7669812.1"/>
    <property type="molecule type" value="Genomic_DNA"/>
</dbReference>
<proteinExistence type="predicted"/>
<organism evidence="1 2">
    <name type="scientific">Streptomyces halstedii</name>
    <dbReference type="NCBI Taxonomy" id="1944"/>
    <lineage>
        <taxon>Bacteria</taxon>
        <taxon>Bacillati</taxon>
        <taxon>Actinomycetota</taxon>
        <taxon>Actinomycetes</taxon>
        <taxon>Kitasatosporales</taxon>
        <taxon>Streptomycetaceae</taxon>
        <taxon>Streptomyces</taxon>
    </lineage>
</organism>
<evidence type="ECO:0000313" key="2">
    <source>
        <dbReference type="Proteomes" id="UP000735541"/>
    </source>
</evidence>
<dbReference type="RefSeq" id="WP_228868250.1">
    <property type="nucleotide sequence ID" value="NZ_JAHUVW010000001.1"/>
</dbReference>
<protein>
    <submittedName>
        <fullName evidence="1">Uncharacterized protein</fullName>
    </submittedName>
</protein>
<comment type="caution">
    <text evidence="1">The sequence shown here is derived from an EMBL/GenBank/DDBJ whole genome shotgun (WGS) entry which is preliminary data.</text>
</comment>
<reference evidence="1 2" key="1">
    <citation type="submission" date="2021-07" db="EMBL/GenBank/DDBJ databases">
        <title>Sequencing Streptomyces halstedii LGO-A4 genome an citrus endophytic actinomycete.</title>
        <authorList>
            <person name="Samborskyy M."/>
            <person name="Scott N."/>
            <person name="Deglau R."/>
            <person name="Dickens S."/>
            <person name="Oliveira L.G."/>
        </authorList>
    </citation>
    <scope>NUCLEOTIDE SEQUENCE [LARGE SCALE GENOMIC DNA]</scope>
    <source>
        <strain evidence="1 2">LGO-A4</strain>
    </source>
</reference>
<sequence>MNKDAQRLWYSSQKWMAAAFTAFSDGPLVSDMAVHHAGVAAEHLLKAYLAALHPALIVDGRDFSSLLYATGHGVHASGPRSQTKTIGLVEAYVRVSGILKGSMPVSRQELVPVAEARNGVAHAAFHDASQVNAVFTTCLRLADRLLPELPPLGDFWGPYQGLHDKLLDIRVAEARVRLEGKLARARHVFSDRYAHFGEEDRELVLAAIANVSSPGYIEHDEPATCPACSSRGWLGGETHVSETADTVLMTPLVFDCPACDLHLEVEELRMLKEPFAEEIDLGVSLLDFCPEQTGRRPPYGDDHPYALFTGDEGTDENLVMDMYRPR</sequence>
<keyword evidence="2" id="KW-1185">Reference proteome</keyword>
<name>A0ABS6TNH5_STRHA</name>
<evidence type="ECO:0000313" key="1">
    <source>
        <dbReference type="EMBL" id="MBV7669812.1"/>
    </source>
</evidence>